<keyword evidence="3" id="KW-1185">Reference proteome</keyword>
<dbReference type="STRING" id="1433287.X808_9030"/>
<dbReference type="AlphaFoldDB" id="W0QA55"/>
<gene>
    <name evidence="2" type="ORF">X808_9030</name>
</gene>
<dbReference type="Proteomes" id="UP000066995">
    <property type="component" value="Chromosome"/>
</dbReference>
<dbReference type="EMBL" id="CP006943">
    <property type="protein sequence ID" value="AHG75426.1"/>
    <property type="molecule type" value="Genomic_DNA"/>
</dbReference>
<sequence>MFGWFKKEESKKEVVSEPKSYWSNGEFYGKQPAKLFLDVLASIVQKNNSINTALAIGQDGDDESRLKMAVRNPEAISVELANWYAAKSFIGYQMCAVLSQNWLVAKACSVPARDATRNGFDVVSINGDEIPDETVKLLQRFDKKYRIRWHCEEFVRLGRVFGMRIALFDIESSDPEFYEKPFNLDGVEPNSYKGIIQIDPYWCVPILVGGELNNPASQHFYEPTYWQINGKKYHRSHLMIFRNDEVADILKPVYMYGGISTPQKIMERVYSAERTTDESLGLVTSKRTTVWQTNMDAFMADFDGNREKIQAWIATRDNYGIKVGDKDDDQFSQYDTTLSDLDEVIMTNYQIVAAAANVPVTKLLGTSPKGFSTGTEEAKNYHQELESIQEHDLTEFVERHHQLVMKSFGNEVADTTINWRPVDSPTAKELAELNKLKADTYSTLIMAGVIDGADARTVLVKDREAGFNDLGNVSEDLDLTEEEIALLNSVNVEQLQNAPEQQAD</sequence>
<dbReference type="HOGENOM" id="CLU_041777_0_0_6"/>
<dbReference type="OrthoDB" id="2019396at2"/>
<feature type="domain" description="Anti-CBASS protein Acb1-like N-terminal" evidence="1">
    <location>
        <begin position="92"/>
        <end position="442"/>
    </location>
</feature>
<evidence type="ECO:0000313" key="2">
    <source>
        <dbReference type="EMBL" id="AHG75426.1"/>
    </source>
</evidence>
<dbReference type="eggNOG" id="COG3567">
    <property type="taxonomic scope" value="Bacteria"/>
</dbReference>
<dbReference type="PATRIC" id="fig|1433287.3.peg.900"/>
<protein>
    <submittedName>
        <fullName evidence="2">Minor head protein-like protein</fullName>
    </submittedName>
</protein>
<evidence type="ECO:0000313" key="3">
    <source>
        <dbReference type="Proteomes" id="UP000066995"/>
    </source>
</evidence>
<organism evidence="2 3">
    <name type="scientific">Mannheimia varigena USDA-ARS-USMARC-1296</name>
    <dbReference type="NCBI Taxonomy" id="1433287"/>
    <lineage>
        <taxon>Bacteria</taxon>
        <taxon>Pseudomonadati</taxon>
        <taxon>Pseudomonadota</taxon>
        <taxon>Gammaproteobacteria</taxon>
        <taxon>Pasteurellales</taxon>
        <taxon>Pasteurellaceae</taxon>
        <taxon>Mannheimia</taxon>
    </lineage>
</organism>
<dbReference type="KEGG" id="mvi:X808_9030"/>
<reference evidence="2 3" key="1">
    <citation type="submission" date="2013-12" db="EMBL/GenBank/DDBJ databases">
        <title>Annotation of the Mannheimia varigena USDA-ARS-USMARC-1296 complete genome.</title>
        <authorList>
            <person name="Harhay G.P."/>
            <person name="Clawson M.L."/>
            <person name="Murray R.W."/>
            <person name="Lubbers B.V."/>
            <person name="Heaton M.P."/>
            <person name="Chitko-Mckown C.G."/>
            <person name="Harhay D.M."/>
            <person name="Smith T.P.L."/>
        </authorList>
    </citation>
    <scope>NUCLEOTIDE SEQUENCE [LARGE SCALE GENOMIC DNA]</scope>
    <source>
        <strain evidence="2 3">USDA-ARS-USMARC-1296</strain>
    </source>
</reference>
<evidence type="ECO:0000259" key="1">
    <source>
        <dbReference type="Pfam" id="PF06381"/>
    </source>
</evidence>
<accession>W0QA55</accession>
<name>W0QA55_9PAST</name>
<proteinExistence type="predicted"/>
<dbReference type="InterPro" id="IPR024459">
    <property type="entry name" value="Acb1-like_N"/>
</dbReference>
<dbReference type="Pfam" id="PF06381">
    <property type="entry name" value="Phage_portal_3"/>
    <property type="match status" value="1"/>
</dbReference>